<accession>A0A0D6E0A9</accession>
<dbReference type="RefSeq" id="WP_047916703.1">
    <property type="nucleotide sequence ID" value="NZ_LN774770.1"/>
</dbReference>
<evidence type="ECO:0000313" key="1">
    <source>
        <dbReference type="EMBL" id="CEN29507.1"/>
    </source>
</evidence>
<gene>
    <name evidence="1" type="ORF">LACPI_2307</name>
</gene>
<protein>
    <submittedName>
        <fullName evidence="1">Uncharacterized protein</fullName>
    </submittedName>
</protein>
<dbReference type="AlphaFoldDB" id="A0A0D6E0A9"/>
<geneLocation type="plasmid" evidence="1 2">
    <name>II</name>
</geneLocation>
<dbReference type="KEGG" id="lpk:LACPI_2307"/>
<proteinExistence type="predicted"/>
<name>A0A0D6E0A9_9LACT</name>
<dbReference type="EMBL" id="LN774770">
    <property type="protein sequence ID" value="CEN29507.1"/>
    <property type="molecule type" value="Genomic_DNA"/>
</dbReference>
<dbReference type="HOGENOM" id="CLU_2113988_0_0_9"/>
<dbReference type="Proteomes" id="UP000033166">
    <property type="component" value="Plasmid II"/>
</dbReference>
<organism evidence="1 2">
    <name type="scientific">Pseudolactococcus piscium MKFS47</name>
    <dbReference type="NCBI Taxonomy" id="297352"/>
    <lineage>
        <taxon>Bacteria</taxon>
        <taxon>Bacillati</taxon>
        <taxon>Bacillota</taxon>
        <taxon>Bacilli</taxon>
        <taxon>Lactobacillales</taxon>
        <taxon>Streptococcaceae</taxon>
        <taxon>Pseudolactococcus</taxon>
    </lineage>
</organism>
<evidence type="ECO:0000313" key="2">
    <source>
        <dbReference type="Proteomes" id="UP000033166"/>
    </source>
</evidence>
<sequence length="123" mass="14577">MGIVNLNEIYTAREMSEKIGKNRNYLSQAYRNKKHEILKAFNYRKIGGTIIFTDNLSNDLSQIITAQEASKYLGKNEQYFALIYRKFAYRLEGIDHVFRGKTLFFTKQSVKKFKEEKNIKHIR</sequence>
<keyword evidence="1" id="KW-0614">Plasmid</keyword>
<reference evidence="2" key="1">
    <citation type="submission" date="2015-01" db="EMBL/GenBank/DDBJ databases">
        <authorList>
            <person name="Andreevskaya M."/>
        </authorList>
    </citation>
    <scope>NUCLEOTIDE SEQUENCE [LARGE SCALE GENOMIC DNA]</scope>
    <source>
        <strain evidence="2">MKFS47</strain>
        <plasmid evidence="2">II</plasmid>
    </source>
</reference>